<dbReference type="Proteomes" id="UP000255277">
    <property type="component" value="Unassembled WGS sequence"/>
</dbReference>
<evidence type="ECO:0000313" key="2">
    <source>
        <dbReference type="Proteomes" id="UP000255277"/>
    </source>
</evidence>
<sequence>MNIGVISDLHIDRHQKLEPKRLFTSIGQSDNNSRVRLTVNCW</sequence>
<dbReference type="AlphaFoldDB" id="A0A380FLF1"/>
<proteinExistence type="predicted"/>
<reference evidence="1 2" key="1">
    <citation type="submission" date="2018-06" db="EMBL/GenBank/DDBJ databases">
        <authorList>
            <consortium name="Pathogen Informatics"/>
            <person name="Doyle S."/>
        </authorList>
    </citation>
    <scope>NUCLEOTIDE SEQUENCE [LARGE SCALE GENOMIC DNA]</scope>
    <source>
        <strain evidence="1 2">NCTC12195</strain>
    </source>
</reference>
<accession>A0A380FLF1</accession>
<protein>
    <submittedName>
        <fullName evidence="1">Uncharacterized protein</fullName>
    </submittedName>
</protein>
<organism evidence="1 2">
    <name type="scientific">Staphylococcus gallinarum</name>
    <dbReference type="NCBI Taxonomy" id="1293"/>
    <lineage>
        <taxon>Bacteria</taxon>
        <taxon>Bacillati</taxon>
        <taxon>Bacillota</taxon>
        <taxon>Bacilli</taxon>
        <taxon>Bacillales</taxon>
        <taxon>Staphylococcaceae</taxon>
        <taxon>Staphylococcus</taxon>
    </lineage>
</organism>
<gene>
    <name evidence="1" type="ORF">NCTC12195_04312</name>
</gene>
<dbReference type="EMBL" id="UHDK01000001">
    <property type="protein sequence ID" value="SUM34785.1"/>
    <property type="molecule type" value="Genomic_DNA"/>
</dbReference>
<evidence type="ECO:0000313" key="1">
    <source>
        <dbReference type="EMBL" id="SUM34785.1"/>
    </source>
</evidence>
<name>A0A380FLF1_STAGA</name>